<gene>
    <name evidence="1" type="ORF">BDN72DRAFT_853819</name>
</gene>
<evidence type="ECO:0000313" key="2">
    <source>
        <dbReference type="Proteomes" id="UP000308600"/>
    </source>
</evidence>
<sequence>MDFDDAWCPVCDRQIIPKRNTLPQQQQDQPPPPPSSPQPSPKATTRKATRGATIRARQGGLVHGTGRVKPNGALKRSDSTKTQPLPAPLKPTQPLRQRTVIDQSPIPLYCSDECQIADLNNGALPLDFNPNRQSTPHPIEKTYSCTTSETESESATSVDSEASTQLSPSIATLSAIYHFPPLPPPPVTYEEHTSSSDSDYPHDYTSGVMMAGKRIQAHNPKPPKRSPYDFSAKQHTRPTVPGWNDGSNEWRASVYSFSKDTSDPLSSDVSKAYKSFTASPHRSRGVPTMISEGRTAAAPTVTEELVTKFAQSLGRRSESRSSSSSVPAARAQRKERSLLKPGAEGKLLVPDVKLKVRNGSNASLASSWSVPQIQAQEPQRCESAMSLPSTRRRPAAETRSWSYDNLKTYPILQISKKEKRLQTQIVEGVEIQVEIEVEVHEERKRLFNFPAPWDESQRTRPALSDD</sequence>
<evidence type="ECO:0000313" key="1">
    <source>
        <dbReference type="EMBL" id="TFK74809.1"/>
    </source>
</evidence>
<accession>A0ACD3BAR9</accession>
<organism evidence="1 2">
    <name type="scientific">Pluteus cervinus</name>
    <dbReference type="NCBI Taxonomy" id="181527"/>
    <lineage>
        <taxon>Eukaryota</taxon>
        <taxon>Fungi</taxon>
        <taxon>Dikarya</taxon>
        <taxon>Basidiomycota</taxon>
        <taxon>Agaricomycotina</taxon>
        <taxon>Agaricomycetes</taxon>
        <taxon>Agaricomycetidae</taxon>
        <taxon>Agaricales</taxon>
        <taxon>Pluteineae</taxon>
        <taxon>Pluteaceae</taxon>
        <taxon>Pluteus</taxon>
    </lineage>
</organism>
<name>A0ACD3BAR9_9AGAR</name>
<protein>
    <submittedName>
        <fullName evidence="1">Uncharacterized protein</fullName>
    </submittedName>
</protein>
<dbReference type="Proteomes" id="UP000308600">
    <property type="component" value="Unassembled WGS sequence"/>
</dbReference>
<reference evidence="1 2" key="1">
    <citation type="journal article" date="2019" name="Nat. Ecol. Evol.">
        <title>Megaphylogeny resolves global patterns of mushroom evolution.</title>
        <authorList>
            <person name="Varga T."/>
            <person name="Krizsan K."/>
            <person name="Foldi C."/>
            <person name="Dima B."/>
            <person name="Sanchez-Garcia M."/>
            <person name="Sanchez-Ramirez S."/>
            <person name="Szollosi G.J."/>
            <person name="Szarkandi J.G."/>
            <person name="Papp V."/>
            <person name="Albert L."/>
            <person name="Andreopoulos W."/>
            <person name="Angelini C."/>
            <person name="Antonin V."/>
            <person name="Barry K.W."/>
            <person name="Bougher N.L."/>
            <person name="Buchanan P."/>
            <person name="Buyck B."/>
            <person name="Bense V."/>
            <person name="Catcheside P."/>
            <person name="Chovatia M."/>
            <person name="Cooper J."/>
            <person name="Damon W."/>
            <person name="Desjardin D."/>
            <person name="Finy P."/>
            <person name="Geml J."/>
            <person name="Haridas S."/>
            <person name="Hughes K."/>
            <person name="Justo A."/>
            <person name="Karasinski D."/>
            <person name="Kautmanova I."/>
            <person name="Kiss B."/>
            <person name="Kocsube S."/>
            <person name="Kotiranta H."/>
            <person name="LaButti K.M."/>
            <person name="Lechner B.E."/>
            <person name="Liimatainen K."/>
            <person name="Lipzen A."/>
            <person name="Lukacs Z."/>
            <person name="Mihaltcheva S."/>
            <person name="Morgado L.N."/>
            <person name="Niskanen T."/>
            <person name="Noordeloos M.E."/>
            <person name="Ohm R.A."/>
            <person name="Ortiz-Santana B."/>
            <person name="Ovrebo C."/>
            <person name="Racz N."/>
            <person name="Riley R."/>
            <person name="Savchenko A."/>
            <person name="Shiryaev A."/>
            <person name="Soop K."/>
            <person name="Spirin V."/>
            <person name="Szebenyi C."/>
            <person name="Tomsovsky M."/>
            <person name="Tulloss R.E."/>
            <person name="Uehling J."/>
            <person name="Grigoriev I.V."/>
            <person name="Vagvolgyi C."/>
            <person name="Papp T."/>
            <person name="Martin F.M."/>
            <person name="Miettinen O."/>
            <person name="Hibbett D.S."/>
            <person name="Nagy L.G."/>
        </authorList>
    </citation>
    <scope>NUCLEOTIDE SEQUENCE [LARGE SCALE GENOMIC DNA]</scope>
    <source>
        <strain evidence="1 2">NL-1719</strain>
    </source>
</reference>
<dbReference type="EMBL" id="ML208266">
    <property type="protein sequence ID" value="TFK74809.1"/>
    <property type="molecule type" value="Genomic_DNA"/>
</dbReference>
<proteinExistence type="predicted"/>
<keyword evidence="2" id="KW-1185">Reference proteome</keyword>